<dbReference type="GO" id="GO:0006203">
    <property type="term" value="P:dGTP catabolic process"/>
    <property type="evidence" value="ECO:0007669"/>
    <property type="project" value="TreeGrafter"/>
</dbReference>
<dbReference type="PANTHER" id="PTHR11373">
    <property type="entry name" value="DEOXYNUCLEOSIDE TRIPHOSPHATE TRIPHOSPHOHYDROLASE"/>
    <property type="match status" value="1"/>
</dbReference>
<dbReference type="InterPro" id="IPR006674">
    <property type="entry name" value="HD_domain"/>
</dbReference>
<dbReference type="Pfam" id="PF01966">
    <property type="entry name" value="HD"/>
    <property type="match status" value="1"/>
</dbReference>
<dbReference type="Pfam" id="PF19276">
    <property type="entry name" value="HD_assoc_2"/>
    <property type="match status" value="1"/>
</dbReference>
<dbReference type="EMBL" id="CP058998">
    <property type="protein sequence ID" value="QLJ52372.1"/>
    <property type="molecule type" value="Genomic_DNA"/>
</dbReference>
<organism evidence="2 3">
    <name type="scientific">Fermentimicrarchaeum limneticum</name>
    <dbReference type="NCBI Taxonomy" id="2795018"/>
    <lineage>
        <taxon>Archaea</taxon>
        <taxon>Candidatus Micrarchaeota</taxon>
        <taxon>Candidatus Fermentimicrarchaeales</taxon>
        <taxon>Candidatus Fermentimicrarchaeaceae</taxon>
        <taxon>Candidatus Fermentimicrarchaeum</taxon>
    </lineage>
</organism>
<dbReference type="Gene3D" id="1.10.3210.10">
    <property type="entry name" value="Hypothetical protein af1432"/>
    <property type="match status" value="1"/>
</dbReference>
<dbReference type="InterPro" id="IPR045509">
    <property type="entry name" value="HD_assoc_2"/>
</dbReference>
<keyword evidence="2" id="KW-0378">Hydrolase</keyword>
<dbReference type="NCBIfam" id="TIGR00277">
    <property type="entry name" value="HDIG"/>
    <property type="match status" value="1"/>
</dbReference>
<dbReference type="InterPro" id="IPR003607">
    <property type="entry name" value="HD/PDEase_dom"/>
</dbReference>
<protein>
    <submittedName>
        <fullName evidence="2">DNTP triphosphohydrolase, broad substrate specificity</fullName>
    </submittedName>
</protein>
<dbReference type="PANTHER" id="PTHR11373:SF4">
    <property type="entry name" value="DEOXYNUCLEOSIDE TRIPHOSPHATE TRIPHOSPHOHYDROLASE SAMHD1"/>
    <property type="match status" value="1"/>
</dbReference>
<evidence type="ECO:0000259" key="1">
    <source>
        <dbReference type="SMART" id="SM00471"/>
    </source>
</evidence>
<dbReference type="KEGG" id="flt:Sv326_0197"/>
<dbReference type="SMART" id="SM00471">
    <property type="entry name" value="HDc"/>
    <property type="match status" value="1"/>
</dbReference>
<dbReference type="InterPro" id="IPR050135">
    <property type="entry name" value="dGTPase-like"/>
</dbReference>
<accession>A0A7D5XH21</accession>
<name>A0A7D5XH21_FERL1</name>
<evidence type="ECO:0000313" key="3">
    <source>
        <dbReference type="Proteomes" id="UP000510821"/>
    </source>
</evidence>
<dbReference type="CDD" id="cd00077">
    <property type="entry name" value="HDc"/>
    <property type="match status" value="1"/>
</dbReference>
<dbReference type="GO" id="GO:0008832">
    <property type="term" value="F:dGTPase activity"/>
    <property type="evidence" value="ECO:0007669"/>
    <property type="project" value="TreeGrafter"/>
</dbReference>
<proteinExistence type="predicted"/>
<gene>
    <name evidence="2" type="ORF">Sv326_0197</name>
</gene>
<evidence type="ECO:0000313" key="2">
    <source>
        <dbReference type="EMBL" id="QLJ52372.1"/>
    </source>
</evidence>
<feature type="domain" description="HD/PDEase" evidence="1">
    <location>
        <begin position="47"/>
        <end position="170"/>
    </location>
</feature>
<dbReference type="InterPro" id="IPR006675">
    <property type="entry name" value="HDIG_dom"/>
</dbReference>
<dbReference type="SUPFAM" id="SSF109604">
    <property type="entry name" value="HD-domain/PDEase-like"/>
    <property type="match status" value="1"/>
</dbReference>
<reference evidence="3" key="1">
    <citation type="submission" date="2020-07" db="EMBL/GenBank/DDBJ databases">
        <title>Metabolic diversity and evolutionary history of the archaeal phylum ###Micrarchaeota### uncovered from a freshwater lake metagenome.</title>
        <authorList>
            <person name="Kadnikov V.V."/>
            <person name="Savvichev A.S."/>
            <person name="Mardanov A.V."/>
            <person name="Beletsky A.V."/>
            <person name="Chupakov A.V."/>
            <person name="Kokryatskaya N.M."/>
            <person name="Pimenov N.V."/>
            <person name="Ravin N.V."/>
        </authorList>
    </citation>
    <scope>NUCLEOTIDE SEQUENCE [LARGE SCALE GENOMIC DNA]</scope>
</reference>
<dbReference type="Proteomes" id="UP000510821">
    <property type="component" value="Chromosome"/>
</dbReference>
<sequence>MMHVIKDAVHGNIRVSDAELMVIDTPEMQKLRGIKQMAVAYLVYPGANHTRFEHSLGTMHITGRICENLSLSEDETKNMRAAALLHDVGHTAFSHENEGILVRKRMGNHEQRGVETLTKGGSGEILEDNGYDVKRICALIGGDEKGGMIDFDLGSDRMDYLLRDSHYTGVAYGVIDWDRLVHTIRLKGGRAVVEWGGIEAAESLLIARFLMFSSVYYHHAVRIASAMLGRAVELALEDGGVTTAEITGCNDAELGFALRKGERSGRLIERIERRKLFKRAYELELNRLNRRGRELFRNYWSIRRVEDEIREKSGIEDIILECRQGYDEKFGESSVHILKGSREYPLERLSEIVGAIRKTEEMRMRAIVACPREQRKRVGLVCKRFFRQFVG</sequence>
<dbReference type="AlphaFoldDB" id="A0A7D5XH21"/>